<evidence type="ECO:0000259" key="3">
    <source>
        <dbReference type="Pfam" id="PF05057"/>
    </source>
</evidence>
<dbReference type="Gene3D" id="3.40.50.1820">
    <property type="entry name" value="alpha/beta hydrolase"/>
    <property type="match status" value="1"/>
</dbReference>
<reference evidence="4 5" key="1">
    <citation type="journal article" date="2019" name="Sci. Rep.">
        <title>Comparative genomics of chytrid fungi reveal insights into the obligate biotrophic and pathogenic lifestyle of Synchytrium endobioticum.</title>
        <authorList>
            <person name="van de Vossenberg B.T.L.H."/>
            <person name="Warris S."/>
            <person name="Nguyen H.D.T."/>
            <person name="van Gent-Pelzer M.P.E."/>
            <person name="Joly D.L."/>
            <person name="van de Geest H.C."/>
            <person name="Bonants P.J.M."/>
            <person name="Smith D.S."/>
            <person name="Levesque C.A."/>
            <person name="van der Lee T.A.J."/>
        </authorList>
    </citation>
    <scope>NUCLEOTIDE SEQUENCE [LARGE SCALE GENOMIC DNA]</scope>
    <source>
        <strain evidence="4 5">CBS 809.83</strain>
    </source>
</reference>
<dbReference type="InterPro" id="IPR007751">
    <property type="entry name" value="DUF676_lipase-like"/>
</dbReference>
<name>A0A507DTN7_9FUNG</name>
<organism evidence="4 5">
    <name type="scientific">Powellomyces hirtus</name>
    <dbReference type="NCBI Taxonomy" id="109895"/>
    <lineage>
        <taxon>Eukaryota</taxon>
        <taxon>Fungi</taxon>
        <taxon>Fungi incertae sedis</taxon>
        <taxon>Chytridiomycota</taxon>
        <taxon>Chytridiomycota incertae sedis</taxon>
        <taxon>Chytridiomycetes</taxon>
        <taxon>Spizellomycetales</taxon>
        <taxon>Powellomycetaceae</taxon>
        <taxon>Powellomyces</taxon>
    </lineage>
</organism>
<dbReference type="Pfam" id="PF05057">
    <property type="entry name" value="DUF676"/>
    <property type="match status" value="1"/>
</dbReference>
<keyword evidence="5" id="KW-1185">Reference proteome</keyword>
<dbReference type="PANTHER" id="PTHR12482">
    <property type="entry name" value="LIPASE ROG1-RELATED-RELATED"/>
    <property type="match status" value="1"/>
</dbReference>
<dbReference type="EMBL" id="QEAQ01000150">
    <property type="protein sequence ID" value="TPX54567.1"/>
    <property type="molecule type" value="Genomic_DNA"/>
</dbReference>
<evidence type="ECO:0000313" key="5">
    <source>
        <dbReference type="Proteomes" id="UP000318582"/>
    </source>
</evidence>
<feature type="region of interest" description="Disordered" evidence="2">
    <location>
        <begin position="556"/>
        <end position="575"/>
    </location>
</feature>
<dbReference type="Proteomes" id="UP000318582">
    <property type="component" value="Unassembled WGS sequence"/>
</dbReference>
<dbReference type="STRING" id="109895.A0A507DTN7"/>
<comment type="similarity">
    <text evidence="1">Belongs to the putative lipase ROG1 family.</text>
</comment>
<dbReference type="InterPro" id="IPR029058">
    <property type="entry name" value="AB_hydrolase_fold"/>
</dbReference>
<dbReference type="SUPFAM" id="SSF53474">
    <property type="entry name" value="alpha/beta-Hydrolases"/>
    <property type="match status" value="1"/>
</dbReference>
<dbReference type="AlphaFoldDB" id="A0A507DTN7"/>
<comment type="caution">
    <text evidence="4">The sequence shown here is derived from an EMBL/GenBank/DDBJ whole genome shotgun (WGS) entry which is preliminary data.</text>
</comment>
<gene>
    <name evidence="4" type="ORF">PhCBS80983_g05881</name>
</gene>
<sequence length="906" mass="101505">MDSEPRLAGRISKQINVFVQFAHFNNIDMFQKGLYQLQCRLYAAPRDPSRRRRRVDALPIETLPGEGHSASTPLPTFVSETSKELRYNRFPTHFAKRTSCPVHPLKKCSWRCRTDGPSNLHNVWVSKSFYISRVNEQVTLHHGAVFSFDLDAIVSDAGDATSISDEGGKTSDAYLEVELWFAADEGMTNPEDFEYQQGRRFRLSNLLSPSASTRLHQYAGVSYSGTFFSSCSFVVSTCVIGYRFSGQPPVRRSNSRIGSSDRLISLSLPNLWKKISDWPRDLAQENDSTGPSDGRVPTADKLMETWTMYANLLVHNLELALDCFANVAESYPSSLSFDVLDEHAALSALQIRNLFARALNVDWSVNDPWDAATSDLLDLEDRLRFLDTSDTLIKEFTLSGRSAEVIESTLINLIHGIADMVREVWRDFLRGAAMLPMTEISMKRAAWGRSYISMLRKHILPPSAVGDLNQVKQYVRSITHQHRASSKSLVIEDNPKPIPIIINHTTPTGYFERPGTPISLNQPARSPSISTSVFSESFWPLSSGHEIDDDASVRGLMSPRSVKSDGGGGGTPGVSEHYDAYTRAIERGLQDTTQFRGRHLIVFVHGLLGSAWDFRLYKNKILLARHNLGLPCNDIVFLNSNSNEEDTFDDISTLADNLVSEIVEFVEMEMIRVDRLSFVCHSLGGIIARCAIEKPLMATFYDKYNTFTTFATPHLSIGVTNNRLLAMLASMYQYIDKSPCVDQLLLRDAQDKRDCFLYKQAMRTTALGHFKRVRLLAAAQDGYAGLGSALILDSGHGRLRPGSGEQSWWKCQPFLCIPNGSPQQRPDPTSPMSPMSPLPVATVDMAYDEMLSALSNTLSHMRVERYVVWFPTLVWKTDVLGRQAHIAILDDPMMLEMAGLLGKFHL</sequence>
<evidence type="ECO:0000256" key="1">
    <source>
        <dbReference type="ARBA" id="ARBA00007920"/>
    </source>
</evidence>
<proteinExistence type="inferred from homology"/>
<accession>A0A507DTN7</accession>
<evidence type="ECO:0000313" key="4">
    <source>
        <dbReference type="EMBL" id="TPX54567.1"/>
    </source>
</evidence>
<dbReference type="InterPro" id="IPR044294">
    <property type="entry name" value="Lipase-like"/>
</dbReference>
<dbReference type="PANTHER" id="PTHR12482:SF5">
    <property type="entry name" value="DUF676 DOMAIN-CONTAINING PROTEIN"/>
    <property type="match status" value="1"/>
</dbReference>
<feature type="domain" description="DUF676" evidence="3">
    <location>
        <begin position="598"/>
        <end position="787"/>
    </location>
</feature>
<evidence type="ECO:0000256" key="2">
    <source>
        <dbReference type="SAM" id="MobiDB-lite"/>
    </source>
</evidence>
<protein>
    <recommendedName>
        <fullName evidence="3">DUF676 domain-containing protein</fullName>
    </recommendedName>
</protein>